<dbReference type="InterPro" id="IPR011330">
    <property type="entry name" value="Glyco_hydro/deAcase_b/a-brl"/>
</dbReference>
<reference evidence="2" key="1">
    <citation type="submission" date="2013-04" db="EMBL/GenBank/DDBJ databases">
        <authorList>
            <person name="Qu J."/>
            <person name="Murali S.C."/>
            <person name="Bandaranaike D."/>
            <person name="Bellair M."/>
            <person name="Blankenburg K."/>
            <person name="Chao H."/>
            <person name="Dinh H."/>
            <person name="Doddapaneni H."/>
            <person name="Downs B."/>
            <person name="Dugan-Rocha S."/>
            <person name="Elkadiri S."/>
            <person name="Gnanaolivu R.D."/>
            <person name="Hernandez B."/>
            <person name="Javaid M."/>
            <person name="Jayaseelan J.C."/>
            <person name="Lee S."/>
            <person name="Li M."/>
            <person name="Ming W."/>
            <person name="Munidasa M."/>
            <person name="Muniz J."/>
            <person name="Nguyen L."/>
            <person name="Ongeri F."/>
            <person name="Osuji N."/>
            <person name="Pu L.-L."/>
            <person name="Puazo M."/>
            <person name="Qu C."/>
            <person name="Quiroz J."/>
            <person name="Raj R."/>
            <person name="Weissenberger G."/>
            <person name="Xin Y."/>
            <person name="Zou X."/>
            <person name="Han Y."/>
            <person name="Richards S."/>
            <person name="Worley K."/>
            <person name="Muzny D."/>
            <person name="Gibbs R."/>
        </authorList>
    </citation>
    <scope>NUCLEOTIDE SEQUENCE</scope>
    <source>
        <strain evidence="2">Sampled in the wild</strain>
    </source>
</reference>
<dbReference type="PANTHER" id="PTHR45985:SF8">
    <property type="entry name" value="CHITIN DEACETYLASE-LIKE 9, ISOFORM A"/>
    <property type="match status" value="1"/>
</dbReference>
<organism evidence="2 3">
    <name type="scientific">Ladona fulva</name>
    <name type="common">Scarce chaser dragonfly</name>
    <name type="synonym">Libellula fulva</name>
    <dbReference type="NCBI Taxonomy" id="123851"/>
    <lineage>
        <taxon>Eukaryota</taxon>
        <taxon>Metazoa</taxon>
        <taxon>Ecdysozoa</taxon>
        <taxon>Arthropoda</taxon>
        <taxon>Hexapoda</taxon>
        <taxon>Insecta</taxon>
        <taxon>Pterygota</taxon>
        <taxon>Palaeoptera</taxon>
        <taxon>Odonata</taxon>
        <taxon>Epiprocta</taxon>
        <taxon>Anisoptera</taxon>
        <taxon>Libelluloidea</taxon>
        <taxon>Libellulidae</taxon>
        <taxon>Ladona</taxon>
    </lineage>
</organism>
<evidence type="ECO:0000313" key="2">
    <source>
        <dbReference type="EMBL" id="KAG8228563.1"/>
    </source>
</evidence>
<proteinExistence type="predicted"/>
<dbReference type="Pfam" id="PF01522">
    <property type="entry name" value="Polysacc_deac_1"/>
    <property type="match status" value="1"/>
</dbReference>
<accession>A0A8K0K611</accession>
<dbReference type="PROSITE" id="PS51677">
    <property type="entry name" value="NODB"/>
    <property type="match status" value="1"/>
</dbReference>
<dbReference type="Gene3D" id="3.20.20.370">
    <property type="entry name" value="Glycoside hydrolase/deacetylase"/>
    <property type="match status" value="1"/>
</dbReference>
<dbReference type="EMBL" id="KZ308377">
    <property type="protein sequence ID" value="KAG8228563.1"/>
    <property type="molecule type" value="Genomic_DNA"/>
</dbReference>
<reference evidence="2" key="2">
    <citation type="submission" date="2017-10" db="EMBL/GenBank/DDBJ databases">
        <title>Ladona fulva Genome sequencing and assembly.</title>
        <authorList>
            <person name="Murali S."/>
            <person name="Richards S."/>
            <person name="Bandaranaike D."/>
            <person name="Bellair M."/>
            <person name="Blankenburg K."/>
            <person name="Chao H."/>
            <person name="Dinh H."/>
            <person name="Doddapaneni H."/>
            <person name="Dugan-Rocha S."/>
            <person name="Elkadiri S."/>
            <person name="Gnanaolivu R."/>
            <person name="Hernandez B."/>
            <person name="Skinner E."/>
            <person name="Javaid M."/>
            <person name="Lee S."/>
            <person name="Li M."/>
            <person name="Ming W."/>
            <person name="Munidasa M."/>
            <person name="Muniz J."/>
            <person name="Nguyen L."/>
            <person name="Hughes D."/>
            <person name="Osuji N."/>
            <person name="Pu L.-L."/>
            <person name="Puazo M."/>
            <person name="Qu C."/>
            <person name="Quiroz J."/>
            <person name="Raj R."/>
            <person name="Weissenberger G."/>
            <person name="Xin Y."/>
            <person name="Zou X."/>
            <person name="Han Y."/>
            <person name="Worley K."/>
            <person name="Muzny D."/>
            <person name="Gibbs R."/>
        </authorList>
    </citation>
    <scope>NUCLEOTIDE SEQUENCE</scope>
    <source>
        <strain evidence="2">Sampled in the wild</strain>
    </source>
</reference>
<gene>
    <name evidence="2" type="ORF">J437_LFUL008641</name>
</gene>
<comment type="caution">
    <text evidence="2">The sequence shown here is derived from an EMBL/GenBank/DDBJ whole genome shotgun (WGS) entry which is preliminary data.</text>
</comment>
<evidence type="ECO:0000313" key="3">
    <source>
        <dbReference type="Proteomes" id="UP000792457"/>
    </source>
</evidence>
<feature type="non-terminal residue" evidence="2">
    <location>
        <position position="1"/>
    </location>
</feature>
<dbReference type="PANTHER" id="PTHR45985">
    <property type="match status" value="1"/>
</dbReference>
<protein>
    <recommendedName>
        <fullName evidence="1">NodB homology domain-containing protein</fullName>
    </recommendedName>
</protein>
<dbReference type="InterPro" id="IPR052740">
    <property type="entry name" value="CE4"/>
</dbReference>
<dbReference type="GO" id="GO:0005975">
    <property type="term" value="P:carbohydrate metabolic process"/>
    <property type="evidence" value="ECO:0007669"/>
    <property type="project" value="InterPro"/>
</dbReference>
<name>A0A8K0K611_LADFU</name>
<feature type="domain" description="NodB homology" evidence="1">
    <location>
        <begin position="42"/>
        <end position="192"/>
    </location>
</feature>
<dbReference type="GO" id="GO:0016810">
    <property type="term" value="F:hydrolase activity, acting on carbon-nitrogen (but not peptide) bonds"/>
    <property type="evidence" value="ECO:0007669"/>
    <property type="project" value="InterPro"/>
</dbReference>
<dbReference type="SUPFAM" id="SSF88713">
    <property type="entry name" value="Glycoside hydrolase/deacetylase"/>
    <property type="match status" value="1"/>
</dbReference>
<keyword evidence="3" id="KW-1185">Reference proteome</keyword>
<dbReference type="InterPro" id="IPR002509">
    <property type="entry name" value="NODB_dom"/>
</dbReference>
<sequence>MTCGGVYFQDCPIPPCPTQSFPGLWEVPLVAWFNEDGVPCAMMVMITFDDAVTKINFDYFMETLFNRKNPNGCNISATFFISHDYNDYALTHRLFRRGHEIALHSISHHLSTKASVEQLKHEFVGMKRILHQFAKIPNEAMKGIRSPNLQMSGDNTFQMMEESGIEWDSSWSTVRHSNPPIWPYTLDFPSKQ</sequence>
<evidence type="ECO:0000259" key="1">
    <source>
        <dbReference type="PROSITE" id="PS51677"/>
    </source>
</evidence>
<dbReference type="Proteomes" id="UP000792457">
    <property type="component" value="Unassembled WGS sequence"/>
</dbReference>
<dbReference type="OrthoDB" id="504708at2759"/>
<dbReference type="AlphaFoldDB" id="A0A8K0K611"/>